<reference evidence="6" key="1">
    <citation type="submission" date="2017-02" db="EMBL/GenBank/DDBJ databases">
        <authorList>
            <person name="Varghese N."/>
            <person name="Submissions S."/>
        </authorList>
    </citation>
    <scope>NUCLEOTIDE SEQUENCE [LARGE SCALE GENOMIC DNA]</scope>
    <source>
        <strain evidence="6">DSM 22385</strain>
    </source>
</reference>
<keyword evidence="4" id="KW-0732">Signal</keyword>
<dbReference type="AlphaFoldDB" id="A0A1T5C633"/>
<feature type="coiled-coil region" evidence="1">
    <location>
        <begin position="85"/>
        <end position="112"/>
    </location>
</feature>
<dbReference type="STRING" id="572036.SAMN05661099_1805"/>
<gene>
    <name evidence="5" type="ORF">SAMN05661099_1805</name>
</gene>
<evidence type="ECO:0000256" key="1">
    <source>
        <dbReference type="SAM" id="Coils"/>
    </source>
</evidence>
<dbReference type="OrthoDB" id="981213at2"/>
<name>A0A1T5C633_9SPHI</name>
<feature type="signal peptide" evidence="4">
    <location>
        <begin position="1"/>
        <end position="21"/>
    </location>
</feature>
<protein>
    <recommendedName>
        <fullName evidence="7">tRNA (Guanine-N1)-methyltransferase</fullName>
    </recommendedName>
</protein>
<feature type="transmembrane region" description="Helical" evidence="3">
    <location>
        <begin position="123"/>
        <end position="141"/>
    </location>
</feature>
<evidence type="ECO:0000256" key="2">
    <source>
        <dbReference type="SAM" id="MobiDB-lite"/>
    </source>
</evidence>
<feature type="region of interest" description="Disordered" evidence="2">
    <location>
        <begin position="174"/>
        <end position="195"/>
    </location>
</feature>
<keyword evidence="6" id="KW-1185">Reference proteome</keyword>
<accession>A0A1T5C633</accession>
<evidence type="ECO:0000256" key="4">
    <source>
        <dbReference type="SAM" id="SignalP"/>
    </source>
</evidence>
<dbReference type="Proteomes" id="UP000189981">
    <property type="component" value="Unassembled WGS sequence"/>
</dbReference>
<dbReference type="RefSeq" id="WP_079702243.1">
    <property type="nucleotide sequence ID" value="NZ_FUYR01000001.1"/>
</dbReference>
<keyword evidence="3" id="KW-0472">Membrane</keyword>
<evidence type="ECO:0000256" key="3">
    <source>
        <dbReference type="SAM" id="Phobius"/>
    </source>
</evidence>
<keyword evidence="3" id="KW-1133">Transmembrane helix</keyword>
<evidence type="ECO:0000313" key="5">
    <source>
        <dbReference type="EMBL" id="SKB54803.1"/>
    </source>
</evidence>
<keyword evidence="1" id="KW-0175">Coiled coil</keyword>
<proteinExistence type="predicted"/>
<organism evidence="5 6">
    <name type="scientific">Daejeonella lutea</name>
    <dbReference type="NCBI Taxonomy" id="572036"/>
    <lineage>
        <taxon>Bacteria</taxon>
        <taxon>Pseudomonadati</taxon>
        <taxon>Bacteroidota</taxon>
        <taxon>Sphingobacteriia</taxon>
        <taxon>Sphingobacteriales</taxon>
        <taxon>Sphingobacteriaceae</taxon>
        <taxon>Daejeonella</taxon>
    </lineage>
</organism>
<dbReference type="EMBL" id="FUYR01000001">
    <property type="protein sequence ID" value="SKB54803.1"/>
    <property type="molecule type" value="Genomic_DNA"/>
</dbReference>
<feature type="chain" id="PRO_5012504634" description="tRNA (Guanine-N1)-methyltransferase" evidence="4">
    <location>
        <begin position="22"/>
        <end position="195"/>
    </location>
</feature>
<keyword evidence="3" id="KW-0812">Transmembrane</keyword>
<sequence length="195" mass="22239">MSRLKITLLLLIIYTTVNVHAQKPGTTLSQQYQDVVINSGSYQGFKEIRQDKLDLFWKNISDTLNKERALLADAKAKLGSNDQAALSSKTELENARKELEQSKARVDQINLLGMYLEKGTYNMVMWGLVFLLGAGLAFAIYRSSSSLKEARYRTGLYNDLSEEFQKHKVNANEKEKKLARELQTERNRIAEMTGR</sequence>
<evidence type="ECO:0000313" key="6">
    <source>
        <dbReference type="Proteomes" id="UP000189981"/>
    </source>
</evidence>
<evidence type="ECO:0008006" key="7">
    <source>
        <dbReference type="Google" id="ProtNLM"/>
    </source>
</evidence>